<dbReference type="SMART" id="SM00336">
    <property type="entry name" value="BBOX"/>
    <property type="match status" value="2"/>
</dbReference>
<dbReference type="PROSITE" id="PS50089">
    <property type="entry name" value="ZF_RING_2"/>
    <property type="match status" value="1"/>
</dbReference>
<dbReference type="InterPro" id="IPR017907">
    <property type="entry name" value="Znf_RING_CS"/>
</dbReference>
<evidence type="ECO:0000256" key="2">
    <source>
        <dbReference type="ARBA" id="ARBA00022723"/>
    </source>
</evidence>
<feature type="domain" description="B box-type" evidence="9">
    <location>
        <begin position="92"/>
        <end position="139"/>
    </location>
</feature>
<dbReference type="Gene3D" id="2.120.10.30">
    <property type="entry name" value="TolB, C-terminal domain"/>
    <property type="match status" value="1"/>
</dbReference>
<feature type="domain" description="RING-type" evidence="8">
    <location>
        <begin position="17"/>
        <end position="60"/>
    </location>
</feature>
<evidence type="ECO:0000256" key="5">
    <source>
        <dbReference type="ARBA" id="ARBA00022833"/>
    </source>
</evidence>
<dbReference type="Pfam" id="PF01436">
    <property type="entry name" value="NHL"/>
    <property type="match status" value="2"/>
</dbReference>
<dbReference type="InterPro" id="IPR027370">
    <property type="entry name" value="Znf-RING_euk"/>
</dbReference>
<evidence type="ECO:0000256" key="4">
    <source>
        <dbReference type="ARBA" id="ARBA00022771"/>
    </source>
</evidence>
<gene>
    <name evidence="11" type="primary">LOC106165065</name>
</gene>
<organism evidence="10 11">
    <name type="scientific">Lingula anatina</name>
    <name type="common">Brachiopod</name>
    <name type="synonym">Lingula unguis</name>
    <dbReference type="NCBI Taxonomy" id="7574"/>
    <lineage>
        <taxon>Eukaryota</taxon>
        <taxon>Metazoa</taxon>
        <taxon>Spiralia</taxon>
        <taxon>Lophotrochozoa</taxon>
        <taxon>Brachiopoda</taxon>
        <taxon>Linguliformea</taxon>
        <taxon>Lingulata</taxon>
        <taxon>Lingulida</taxon>
        <taxon>Linguloidea</taxon>
        <taxon>Lingulidae</taxon>
        <taxon>Lingula</taxon>
    </lineage>
</organism>
<dbReference type="SUPFAM" id="SSF101898">
    <property type="entry name" value="NHL repeat"/>
    <property type="match status" value="1"/>
</dbReference>
<dbReference type="InterPro" id="IPR011042">
    <property type="entry name" value="6-blade_b-propeller_TolB-like"/>
</dbReference>
<keyword evidence="3" id="KW-0677">Repeat</keyword>
<proteinExistence type="predicted"/>
<dbReference type="PANTHER" id="PTHR25462:SF296">
    <property type="entry name" value="MEIOTIC P26, ISOFORM F"/>
    <property type="match status" value="1"/>
</dbReference>
<feature type="domain" description="B box-type" evidence="9">
    <location>
        <begin position="156"/>
        <end position="192"/>
    </location>
</feature>
<dbReference type="CDD" id="cd19757">
    <property type="entry name" value="Bbox1"/>
    <property type="match status" value="1"/>
</dbReference>
<dbReference type="PANTHER" id="PTHR25462">
    <property type="entry name" value="BONUS, ISOFORM C-RELATED"/>
    <property type="match status" value="1"/>
</dbReference>
<evidence type="ECO:0000256" key="6">
    <source>
        <dbReference type="PROSITE-ProRule" id="PRU00024"/>
    </source>
</evidence>
<dbReference type="InterPro" id="IPR013083">
    <property type="entry name" value="Znf_RING/FYVE/PHD"/>
</dbReference>
<dbReference type="InterPro" id="IPR001258">
    <property type="entry name" value="NHL_repeat"/>
</dbReference>
<dbReference type="CDD" id="cd05819">
    <property type="entry name" value="NHL"/>
    <property type="match status" value="1"/>
</dbReference>
<dbReference type="InterPro" id="IPR000315">
    <property type="entry name" value="Znf_B-box"/>
</dbReference>
<dbReference type="CDD" id="cd19756">
    <property type="entry name" value="Bbox2"/>
    <property type="match status" value="1"/>
</dbReference>
<keyword evidence="10" id="KW-1185">Reference proteome</keyword>
<dbReference type="PROSITE" id="PS00518">
    <property type="entry name" value="ZF_RING_1"/>
    <property type="match status" value="1"/>
</dbReference>
<dbReference type="KEGG" id="lak:106165065"/>
<protein>
    <submittedName>
        <fullName evidence="11">E3 ubiquitin-protein ligase TRIM71-like</fullName>
    </submittedName>
</protein>
<evidence type="ECO:0000313" key="10">
    <source>
        <dbReference type="Proteomes" id="UP000085678"/>
    </source>
</evidence>
<dbReference type="InterPro" id="IPR047153">
    <property type="entry name" value="TRIM45/56/19-like"/>
</dbReference>
<evidence type="ECO:0000259" key="9">
    <source>
        <dbReference type="PROSITE" id="PS50119"/>
    </source>
</evidence>
<dbReference type="GeneID" id="106165065"/>
<dbReference type="AlphaFoldDB" id="A0A1S3IM58"/>
<dbReference type="Gene3D" id="3.30.160.60">
    <property type="entry name" value="Classic Zinc Finger"/>
    <property type="match status" value="1"/>
</dbReference>
<feature type="repeat" description="NHL" evidence="7">
    <location>
        <begin position="438"/>
        <end position="479"/>
    </location>
</feature>
<sequence length="704" mass="79478">MAFKKFHEVSSDNFLTCHICLREYEDPRVLPCYHTFCLACLAQHVAVSGTGGNITCPVCRQEAPVPPGGLDKLVRNFFLSKRTMLDMLTKESKDKMCGNCHSQVTQFYCQNCKHFFCEICRQKQHDAMFFLQGHTMIAVSELSKHVQEMKGVTLPCDKHEEERLKFYCTDDDVVVCRDCILTKHNKHNCVDIADIAETHKKKIESAFNNLSKNISLFENAESEISIQQKAAFDDESKTVTDIEQQEVDIIEEVQRISAQLIAEAKDHASTLEKSLEAEKDGVQLQKVSIQRTCEFAKQLVQHGSDTEVMMHAKNIQARIKELSKLKPTFPAKTTDITSNEEKIPVKCFVLVKKYKWLNTASLVNEFDSSIGYLSGTSCSQSGTIYLVYNQPGKLTAISPSHKAIFEVEVPDPRGVTVLSDDRLVVTCDDGCRVYSFSGEHVQTFGQGDMATPWGVTVDNNGHILVCDRTDKCICVYDAVQYNLINKIAVPICKDPRYIAVLPCRDTIVVSDFDEHCVYGVTPQGDVVFQYGTPGKMGSDDGYLDYPWGVCTDSVGHIFVADQYNNRVVVLTSDGQLLRYVVGPQHVSVPTGVAIDNKGQLVVGENGRQVKIFRYMHYMNTSHVLLLFGRRIESKSSSKATMYKEAWHSEAPPSSSERLSHPDLQLYLPKERKIHIVYLQNGSVVNKYHKLYFYIYKQVQYICIT</sequence>
<dbReference type="OrthoDB" id="111250at2759"/>
<dbReference type="InParanoid" id="A0A1S3IM58"/>
<dbReference type="GO" id="GO:0008270">
    <property type="term" value="F:zinc ion binding"/>
    <property type="evidence" value="ECO:0007669"/>
    <property type="project" value="UniProtKB-KW"/>
</dbReference>
<evidence type="ECO:0000313" key="11">
    <source>
        <dbReference type="RefSeq" id="XP_013398614.1"/>
    </source>
</evidence>
<dbReference type="Proteomes" id="UP000085678">
    <property type="component" value="Unplaced"/>
</dbReference>
<accession>A0A1S3IM58</accession>
<dbReference type="Gene3D" id="3.30.40.10">
    <property type="entry name" value="Zinc/RING finger domain, C3HC4 (zinc finger)"/>
    <property type="match status" value="1"/>
</dbReference>
<dbReference type="Pfam" id="PF00643">
    <property type="entry name" value="zf-B_box"/>
    <property type="match status" value="2"/>
</dbReference>
<keyword evidence="2" id="KW-0479">Metal-binding</keyword>
<dbReference type="SUPFAM" id="SSF57845">
    <property type="entry name" value="B-box zinc-binding domain"/>
    <property type="match status" value="1"/>
</dbReference>
<dbReference type="InterPro" id="IPR001841">
    <property type="entry name" value="Znf_RING"/>
</dbReference>
<keyword evidence="4 6" id="KW-0863">Zinc-finger</keyword>
<dbReference type="Pfam" id="PF13445">
    <property type="entry name" value="zf-RING_UBOX"/>
    <property type="match status" value="1"/>
</dbReference>
<keyword evidence="1" id="KW-0597">Phosphoprotein</keyword>
<dbReference type="PROSITE" id="PS50119">
    <property type="entry name" value="ZF_BBOX"/>
    <property type="match status" value="2"/>
</dbReference>
<feature type="repeat" description="NHL" evidence="7">
    <location>
        <begin position="534"/>
        <end position="573"/>
    </location>
</feature>
<reference evidence="11" key="1">
    <citation type="submission" date="2025-08" db="UniProtKB">
        <authorList>
            <consortium name="RefSeq"/>
        </authorList>
    </citation>
    <scope>IDENTIFICATION</scope>
    <source>
        <tissue evidence="11">Gonads</tissue>
    </source>
</reference>
<evidence type="ECO:0000256" key="3">
    <source>
        <dbReference type="ARBA" id="ARBA00022737"/>
    </source>
</evidence>
<dbReference type="SUPFAM" id="SSF57850">
    <property type="entry name" value="RING/U-box"/>
    <property type="match status" value="1"/>
</dbReference>
<evidence type="ECO:0000256" key="7">
    <source>
        <dbReference type="PROSITE-ProRule" id="PRU00504"/>
    </source>
</evidence>
<name>A0A1S3IM58_LINAN</name>
<dbReference type="RefSeq" id="XP_013398614.1">
    <property type="nucleotide sequence ID" value="XM_013543160.1"/>
</dbReference>
<keyword evidence="5" id="KW-0862">Zinc</keyword>
<dbReference type="SMART" id="SM00184">
    <property type="entry name" value="RING"/>
    <property type="match status" value="1"/>
</dbReference>
<evidence type="ECO:0000256" key="1">
    <source>
        <dbReference type="ARBA" id="ARBA00022553"/>
    </source>
</evidence>
<evidence type="ECO:0000259" key="8">
    <source>
        <dbReference type="PROSITE" id="PS50089"/>
    </source>
</evidence>
<dbReference type="PROSITE" id="PS51125">
    <property type="entry name" value="NHL"/>
    <property type="match status" value="2"/>
</dbReference>